<dbReference type="PANTHER" id="PTHR42840:SF3">
    <property type="entry name" value="BINDING ROSSMANN FOLD OXIDOREDUCTASE, PUTATIVE (AFU_ORTHOLOGUE AFUA_2G10240)-RELATED"/>
    <property type="match status" value="1"/>
</dbReference>
<dbReference type="AlphaFoldDB" id="A0A7X2ZB25"/>
<dbReference type="InterPro" id="IPR000683">
    <property type="entry name" value="Gfo/Idh/MocA-like_OxRdtase_N"/>
</dbReference>
<dbReference type="Gene3D" id="3.40.50.720">
    <property type="entry name" value="NAD(P)-binding Rossmann-like Domain"/>
    <property type="match status" value="1"/>
</dbReference>
<keyword evidence="6" id="KW-1185">Reference proteome</keyword>
<evidence type="ECO:0000256" key="2">
    <source>
        <dbReference type="ARBA" id="ARBA00023002"/>
    </source>
</evidence>
<dbReference type="PANTHER" id="PTHR42840">
    <property type="entry name" value="NAD(P)-BINDING ROSSMANN-FOLD SUPERFAMILY PROTEIN-RELATED"/>
    <property type="match status" value="1"/>
</dbReference>
<dbReference type="Pfam" id="PF22725">
    <property type="entry name" value="GFO_IDH_MocA_C3"/>
    <property type="match status" value="1"/>
</dbReference>
<evidence type="ECO:0000259" key="4">
    <source>
        <dbReference type="Pfam" id="PF22725"/>
    </source>
</evidence>
<dbReference type="Pfam" id="PF01408">
    <property type="entry name" value="GFO_IDH_MocA"/>
    <property type="match status" value="1"/>
</dbReference>
<comment type="caution">
    <text evidence="5">The sequence shown here is derived from an EMBL/GenBank/DDBJ whole genome shotgun (WGS) entry which is preliminary data.</text>
</comment>
<reference evidence="5 6" key="1">
    <citation type="submission" date="2019-11" db="EMBL/GenBank/DDBJ databases">
        <title>Draft genome sequences of five Paenibacillus species of dairy origin.</title>
        <authorList>
            <person name="Olajide A.M."/>
            <person name="Chen S."/>
            <person name="Lapointe G."/>
        </authorList>
    </citation>
    <scope>NUCLEOTIDE SEQUENCE [LARGE SCALE GENOMIC DNA]</scope>
    <source>
        <strain evidence="5 6">2CS3</strain>
    </source>
</reference>
<name>A0A7X2ZB25_9BACL</name>
<evidence type="ECO:0000259" key="3">
    <source>
        <dbReference type="Pfam" id="PF01408"/>
    </source>
</evidence>
<dbReference type="InterPro" id="IPR055170">
    <property type="entry name" value="GFO_IDH_MocA-like_dom"/>
</dbReference>
<dbReference type="EMBL" id="WNZX01000009">
    <property type="protein sequence ID" value="MUG71526.1"/>
    <property type="molecule type" value="Genomic_DNA"/>
</dbReference>
<evidence type="ECO:0000256" key="1">
    <source>
        <dbReference type="ARBA" id="ARBA00010928"/>
    </source>
</evidence>
<dbReference type="SUPFAM" id="SSF55347">
    <property type="entry name" value="Glyceraldehyde-3-phosphate dehydrogenase-like, C-terminal domain"/>
    <property type="match status" value="1"/>
</dbReference>
<organism evidence="5 6">
    <name type="scientific">Paenibacillus validus</name>
    <dbReference type="NCBI Taxonomy" id="44253"/>
    <lineage>
        <taxon>Bacteria</taxon>
        <taxon>Bacillati</taxon>
        <taxon>Bacillota</taxon>
        <taxon>Bacilli</taxon>
        <taxon>Bacillales</taxon>
        <taxon>Paenibacillaceae</taxon>
        <taxon>Paenibacillus</taxon>
    </lineage>
</organism>
<proteinExistence type="inferred from homology"/>
<evidence type="ECO:0000313" key="5">
    <source>
        <dbReference type="EMBL" id="MUG71526.1"/>
    </source>
</evidence>
<gene>
    <name evidence="5" type="ORF">GNP93_12685</name>
</gene>
<keyword evidence="2" id="KW-0560">Oxidoreductase</keyword>
<dbReference type="InterPro" id="IPR036291">
    <property type="entry name" value="NAD(P)-bd_dom_sf"/>
</dbReference>
<dbReference type="Proteomes" id="UP000450917">
    <property type="component" value="Unassembled WGS sequence"/>
</dbReference>
<dbReference type="GO" id="GO:0016491">
    <property type="term" value="F:oxidoreductase activity"/>
    <property type="evidence" value="ECO:0007669"/>
    <property type="project" value="UniProtKB-KW"/>
</dbReference>
<accession>A0A7X2ZB25</accession>
<dbReference type="Gene3D" id="3.30.360.10">
    <property type="entry name" value="Dihydrodipicolinate Reductase, domain 2"/>
    <property type="match status" value="1"/>
</dbReference>
<sequence length="346" mass="38044">MRNTEIGVCVIGSGRAGMIHAANFRRNVPHASLVAVVDPNEAVAKQAAESLGIDTYYTDYKEALKSDNIDAVIVVTPTIFHRDIVVAAAEAGKHVFCEKPMAMNANECEDMIAAAKRNKVKLQIGFMRRFNDSFIQAKEEIDSGAIGDVVLVRSLTRGPSIPQPWMYDLSKSNGPLAEVNSHDIDTLNWFVDADIESVFALAGNFRCPQAQAEFPDFYDNVVLTARFENQKQGMIDGAVSVKYGYDSRVEILGTEGVIFIGQVHEKTIVTANRNGLTRPVMNSWRTLFSDAYLAEDVHFIECILEDKEPKVSGNDGKKAVMVVNAGNQSIKERKEILLSSVLAVKA</sequence>
<feature type="domain" description="GFO/IDH/MocA-like oxidoreductase" evidence="4">
    <location>
        <begin position="134"/>
        <end position="258"/>
    </location>
</feature>
<dbReference type="SUPFAM" id="SSF51735">
    <property type="entry name" value="NAD(P)-binding Rossmann-fold domains"/>
    <property type="match status" value="1"/>
</dbReference>
<feature type="domain" description="Gfo/Idh/MocA-like oxidoreductase N-terminal" evidence="3">
    <location>
        <begin position="7"/>
        <end position="126"/>
    </location>
</feature>
<evidence type="ECO:0000313" key="6">
    <source>
        <dbReference type="Proteomes" id="UP000450917"/>
    </source>
</evidence>
<dbReference type="GO" id="GO:0000166">
    <property type="term" value="F:nucleotide binding"/>
    <property type="evidence" value="ECO:0007669"/>
    <property type="project" value="InterPro"/>
</dbReference>
<dbReference type="RefSeq" id="WP_155614770.1">
    <property type="nucleotide sequence ID" value="NZ_WNZX01000009.1"/>
</dbReference>
<protein>
    <submittedName>
        <fullName evidence="5">Oxidoreductase</fullName>
    </submittedName>
</protein>
<comment type="similarity">
    <text evidence="1">Belongs to the Gfo/Idh/MocA family.</text>
</comment>